<dbReference type="Pfam" id="PF00158">
    <property type="entry name" value="Sigma54_activat"/>
    <property type="match status" value="1"/>
</dbReference>
<keyword evidence="4" id="KW-0238">DNA-binding</keyword>
<evidence type="ECO:0000259" key="8">
    <source>
        <dbReference type="PROSITE" id="PS50110"/>
    </source>
</evidence>
<dbReference type="PANTHER" id="PTHR32071:SF117">
    <property type="entry name" value="PTS-DEPENDENT DIHYDROXYACETONE KINASE OPERON REGULATORY PROTEIN-RELATED"/>
    <property type="match status" value="1"/>
</dbReference>
<evidence type="ECO:0000313" key="10">
    <source>
        <dbReference type="Proteomes" id="UP000321548"/>
    </source>
</evidence>
<dbReference type="Gene3D" id="1.10.8.60">
    <property type="match status" value="1"/>
</dbReference>
<protein>
    <submittedName>
        <fullName evidence="9">Sigma-54-dependent Fis family transcriptional regulator</fullName>
    </submittedName>
</protein>
<dbReference type="Gene3D" id="3.40.50.300">
    <property type="entry name" value="P-loop containing nucleotide triphosphate hydrolases"/>
    <property type="match status" value="1"/>
</dbReference>
<dbReference type="CDD" id="cd19920">
    <property type="entry name" value="REC_PA4781-like"/>
    <property type="match status" value="1"/>
</dbReference>
<dbReference type="PANTHER" id="PTHR32071">
    <property type="entry name" value="TRANSCRIPTIONAL REGULATORY PROTEIN"/>
    <property type="match status" value="1"/>
</dbReference>
<dbReference type="Pfam" id="PF02954">
    <property type="entry name" value="HTH_8"/>
    <property type="match status" value="1"/>
</dbReference>
<dbReference type="InterPro" id="IPR025944">
    <property type="entry name" value="Sigma_54_int_dom_CS"/>
</dbReference>
<evidence type="ECO:0000256" key="2">
    <source>
        <dbReference type="ARBA" id="ARBA00022840"/>
    </source>
</evidence>
<comment type="caution">
    <text evidence="9">The sequence shown here is derived from an EMBL/GenBank/DDBJ whole genome shotgun (WGS) entry which is preliminary data.</text>
</comment>
<dbReference type="GO" id="GO:0005524">
    <property type="term" value="F:ATP binding"/>
    <property type="evidence" value="ECO:0007669"/>
    <property type="project" value="UniProtKB-KW"/>
</dbReference>
<dbReference type="PROSITE" id="PS00676">
    <property type="entry name" value="SIGMA54_INTERACT_2"/>
    <property type="match status" value="1"/>
</dbReference>
<dbReference type="InterPro" id="IPR025943">
    <property type="entry name" value="Sigma_54_int_dom_ATP-bd_2"/>
</dbReference>
<dbReference type="Pfam" id="PF25601">
    <property type="entry name" value="AAA_lid_14"/>
    <property type="match status" value="1"/>
</dbReference>
<evidence type="ECO:0000256" key="1">
    <source>
        <dbReference type="ARBA" id="ARBA00022741"/>
    </source>
</evidence>
<dbReference type="SMART" id="SM00382">
    <property type="entry name" value="AAA"/>
    <property type="match status" value="1"/>
</dbReference>
<evidence type="ECO:0000256" key="6">
    <source>
        <dbReference type="PROSITE-ProRule" id="PRU00169"/>
    </source>
</evidence>
<dbReference type="PRINTS" id="PR01590">
    <property type="entry name" value="HTHFIS"/>
</dbReference>
<dbReference type="InterPro" id="IPR011006">
    <property type="entry name" value="CheY-like_superfamily"/>
</dbReference>
<evidence type="ECO:0000259" key="7">
    <source>
        <dbReference type="PROSITE" id="PS50045"/>
    </source>
</evidence>
<gene>
    <name evidence="9" type="ORF">FHP08_04935</name>
</gene>
<evidence type="ECO:0000256" key="3">
    <source>
        <dbReference type="ARBA" id="ARBA00023015"/>
    </source>
</evidence>
<dbReference type="InterPro" id="IPR009057">
    <property type="entry name" value="Homeodomain-like_sf"/>
</dbReference>
<dbReference type="InterPro" id="IPR002078">
    <property type="entry name" value="Sigma_54_int"/>
</dbReference>
<evidence type="ECO:0000256" key="5">
    <source>
        <dbReference type="ARBA" id="ARBA00023163"/>
    </source>
</evidence>
<feature type="modified residue" description="4-aspartylphosphate" evidence="6">
    <location>
        <position position="56"/>
    </location>
</feature>
<feature type="domain" description="Response regulatory" evidence="8">
    <location>
        <begin position="7"/>
        <end position="123"/>
    </location>
</feature>
<dbReference type="EMBL" id="VDUY01000002">
    <property type="protein sequence ID" value="TXL66973.1"/>
    <property type="molecule type" value="Genomic_DNA"/>
</dbReference>
<dbReference type="InterPro" id="IPR025662">
    <property type="entry name" value="Sigma_54_int_dom_ATP-bd_1"/>
</dbReference>
<dbReference type="SMART" id="SM00448">
    <property type="entry name" value="REC"/>
    <property type="match status" value="1"/>
</dbReference>
<dbReference type="InterPro" id="IPR027417">
    <property type="entry name" value="P-loop_NTPase"/>
</dbReference>
<dbReference type="GO" id="GO:0000160">
    <property type="term" value="P:phosphorelay signal transduction system"/>
    <property type="evidence" value="ECO:0007669"/>
    <property type="project" value="InterPro"/>
</dbReference>
<proteinExistence type="predicted"/>
<dbReference type="InterPro" id="IPR001789">
    <property type="entry name" value="Sig_transdc_resp-reg_receiver"/>
</dbReference>
<keyword evidence="10" id="KW-1185">Reference proteome</keyword>
<dbReference type="PROSITE" id="PS00688">
    <property type="entry name" value="SIGMA54_INTERACT_3"/>
    <property type="match status" value="1"/>
</dbReference>
<dbReference type="Gene3D" id="3.40.50.2300">
    <property type="match status" value="1"/>
</dbReference>
<keyword evidence="6" id="KW-0597">Phosphoprotein</keyword>
<evidence type="ECO:0000313" key="9">
    <source>
        <dbReference type="EMBL" id="TXL66973.1"/>
    </source>
</evidence>
<dbReference type="InterPro" id="IPR058031">
    <property type="entry name" value="AAA_lid_NorR"/>
</dbReference>
<dbReference type="SUPFAM" id="SSF52172">
    <property type="entry name" value="CheY-like"/>
    <property type="match status" value="1"/>
</dbReference>
<dbReference type="FunFam" id="3.40.50.300:FF:000006">
    <property type="entry name" value="DNA-binding transcriptional regulator NtrC"/>
    <property type="match status" value="1"/>
</dbReference>
<sequence>MHPDAATVLIVDVQPLNVDLLEQELEAAGYRTLAATDGEQALARAIERAPDLILLDVMMPGIDGYETCRRLKAAEATRAIPVIFLTALKETFDKVRAFEIGAVDYVTKPFETAELLARVGTHVALRREIAAHQRSKATIRGLVEQQRHDAGVLVGDSAALSRVRGLIAQVAATDSTVLIAGETGTGKELVARAVHEQSARRDRALVTLNCAALPGALVESELFGHEKGAFTGAHQQRRGRFELADGGSLFLDEVGELPLEAQAKLLRALQEREFERVGGTRALRVDVRVIAATNRDLRAEVAAGRFRADLYFRLSVFPITLPPLRERRGDIPQLVRHVVARVARRLGRQADHVSPAFIAWACAYDWPGNVRELENAVERALILSSGGLLEAVDGLAASPIENRADPQMPSAIASLQVVEQTHIRRALDATGWTIEGDNGAARLLGLNASTLRGRMRKYGIRKPTGRESR</sequence>
<keyword evidence="5" id="KW-0804">Transcription</keyword>
<dbReference type="GO" id="GO:0043565">
    <property type="term" value="F:sequence-specific DNA binding"/>
    <property type="evidence" value="ECO:0007669"/>
    <property type="project" value="InterPro"/>
</dbReference>
<dbReference type="OrthoDB" id="9761705at2"/>
<feature type="domain" description="Sigma-54 factor interaction" evidence="7">
    <location>
        <begin position="153"/>
        <end position="382"/>
    </location>
</feature>
<keyword evidence="2" id="KW-0067">ATP-binding</keyword>
<dbReference type="PROSITE" id="PS00675">
    <property type="entry name" value="SIGMA54_INTERACT_1"/>
    <property type="match status" value="1"/>
</dbReference>
<dbReference type="Proteomes" id="UP000321548">
    <property type="component" value="Unassembled WGS sequence"/>
</dbReference>
<dbReference type="GO" id="GO:0006355">
    <property type="term" value="P:regulation of DNA-templated transcription"/>
    <property type="evidence" value="ECO:0007669"/>
    <property type="project" value="InterPro"/>
</dbReference>
<accession>A0A5C8P137</accession>
<organism evidence="9 10">
    <name type="scientific">Zeimonas arvi</name>
    <dbReference type="NCBI Taxonomy" id="2498847"/>
    <lineage>
        <taxon>Bacteria</taxon>
        <taxon>Pseudomonadati</taxon>
        <taxon>Pseudomonadota</taxon>
        <taxon>Betaproteobacteria</taxon>
        <taxon>Burkholderiales</taxon>
        <taxon>Burkholderiaceae</taxon>
        <taxon>Zeimonas</taxon>
    </lineage>
</organism>
<keyword evidence="1" id="KW-0547">Nucleotide-binding</keyword>
<name>A0A5C8P137_9BURK</name>
<dbReference type="PROSITE" id="PS50110">
    <property type="entry name" value="RESPONSE_REGULATORY"/>
    <property type="match status" value="1"/>
</dbReference>
<dbReference type="InterPro" id="IPR003593">
    <property type="entry name" value="AAA+_ATPase"/>
</dbReference>
<dbReference type="Gene3D" id="1.10.10.60">
    <property type="entry name" value="Homeodomain-like"/>
    <property type="match status" value="1"/>
</dbReference>
<reference evidence="9 10" key="1">
    <citation type="submission" date="2019-06" db="EMBL/GenBank/DDBJ databases">
        <title>Quisquiliibacterium sp. nov., isolated from a maize field.</title>
        <authorList>
            <person name="Lin S.-Y."/>
            <person name="Tsai C.-F."/>
            <person name="Young C.-C."/>
        </authorList>
    </citation>
    <scope>NUCLEOTIDE SEQUENCE [LARGE SCALE GENOMIC DNA]</scope>
    <source>
        <strain evidence="9 10">CC-CFT501</strain>
    </source>
</reference>
<dbReference type="InterPro" id="IPR002197">
    <property type="entry name" value="HTH_Fis"/>
</dbReference>
<evidence type="ECO:0000256" key="4">
    <source>
        <dbReference type="ARBA" id="ARBA00023125"/>
    </source>
</evidence>
<dbReference type="SUPFAM" id="SSF52540">
    <property type="entry name" value="P-loop containing nucleoside triphosphate hydrolases"/>
    <property type="match status" value="1"/>
</dbReference>
<dbReference type="AlphaFoldDB" id="A0A5C8P137"/>
<dbReference type="CDD" id="cd00009">
    <property type="entry name" value="AAA"/>
    <property type="match status" value="1"/>
</dbReference>
<dbReference type="SUPFAM" id="SSF46689">
    <property type="entry name" value="Homeodomain-like"/>
    <property type="match status" value="1"/>
</dbReference>
<keyword evidence="3" id="KW-0805">Transcription regulation</keyword>
<dbReference type="PROSITE" id="PS50045">
    <property type="entry name" value="SIGMA54_INTERACT_4"/>
    <property type="match status" value="1"/>
</dbReference>
<dbReference type="Pfam" id="PF00072">
    <property type="entry name" value="Response_reg"/>
    <property type="match status" value="1"/>
</dbReference>